<evidence type="ECO:0000313" key="4">
    <source>
        <dbReference type="Proteomes" id="UP001054945"/>
    </source>
</evidence>
<dbReference type="PANTHER" id="PTHR11412:SF172">
    <property type="entry name" value="LD23292P"/>
    <property type="match status" value="1"/>
</dbReference>
<keyword evidence="2" id="KW-0732">Signal</keyword>
<dbReference type="Proteomes" id="UP001054945">
    <property type="component" value="Unassembled WGS sequence"/>
</dbReference>
<comment type="caution">
    <text evidence="3">The sequence shown here is derived from an EMBL/GenBank/DDBJ whole genome shotgun (WGS) entry which is preliminary data.</text>
</comment>
<gene>
    <name evidence="3" type="primary">CD109_6</name>
    <name evidence="3" type="ORF">CEXT_602731</name>
</gene>
<evidence type="ECO:0000256" key="1">
    <source>
        <dbReference type="SAM" id="MobiDB-lite"/>
    </source>
</evidence>
<dbReference type="EMBL" id="BPLR01005129">
    <property type="protein sequence ID" value="GIY00019.1"/>
    <property type="molecule type" value="Genomic_DNA"/>
</dbReference>
<evidence type="ECO:0000256" key="2">
    <source>
        <dbReference type="SAM" id="SignalP"/>
    </source>
</evidence>
<dbReference type="InterPro" id="IPR050473">
    <property type="entry name" value="A2M/Complement_sys"/>
</dbReference>
<keyword evidence="4" id="KW-1185">Reference proteome</keyword>
<accession>A0AAV4PSJ8</accession>
<protein>
    <submittedName>
        <fullName evidence="3">CD109 antigen</fullName>
    </submittedName>
</protein>
<evidence type="ECO:0000313" key="3">
    <source>
        <dbReference type="EMBL" id="GIY00019.1"/>
    </source>
</evidence>
<organism evidence="3 4">
    <name type="scientific">Caerostris extrusa</name>
    <name type="common">Bark spider</name>
    <name type="synonym">Caerostris bankana</name>
    <dbReference type="NCBI Taxonomy" id="172846"/>
    <lineage>
        <taxon>Eukaryota</taxon>
        <taxon>Metazoa</taxon>
        <taxon>Ecdysozoa</taxon>
        <taxon>Arthropoda</taxon>
        <taxon>Chelicerata</taxon>
        <taxon>Arachnida</taxon>
        <taxon>Araneae</taxon>
        <taxon>Araneomorphae</taxon>
        <taxon>Entelegynae</taxon>
        <taxon>Araneoidea</taxon>
        <taxon>Araneidae</taxon>
        <taxon>Caerostris</taxon>
    </lineage>
</organism>
<feature type="signal peptide" evidence="2">
    <location>
        <begin position="1"/>
        <end position="16"/>
    </location>
</feature>
<sequence length="238" mass="26357">MLLRLLLLCFLRTITASYVQRIRHEPTYFVAASGTVRPGQVFGVVVMVFRGPLSVRASVQREGGGARLRHRRLQASRPGDPAAQDSSHESAGGVPSARGRRGARGVGGQRLLQRDRAATGTDRTLSSHSCDHGPARLLRGSGRLHLGPTGTIMRRWLSRQTNLGAVSLQYQLSSQPRFGNWTIRVVAQGQVEEKTIYVEEYYQTPFEVNVTLPAFILESERSIRCTITAKYVTRGILF</sequence>
<name>A0AAV4PSJ8_CAEEX</name>
<feature type="region of interest" description="Disordered" evidence="1">
    <location>
        <begin position="60"/>
        <end position="136"/>
    </location>
</feature>
<dbReference type="PANTHER" id="PTHR11412">
    <property type="entry name" value="MACROGLOBULIN / COMPLEMENT"/>
    <property type="match status" value="1"/>
</dbReference>
<reference evidence="3 4" key="1">
    <citation type="submission" date="2021-06" db="EMBL/GenBank/DDBJ databases">
        <title>Caerostris extrusa draft genome.</title>
        <authorList>
            <person name="Kono N."/>
            <person name="Arakawa K."/>
        </authorList>
    </citation>
    <scope>NUCLEOTIDE SEQUENCE [LARGE SCALE GENOMIC DNA]</scope>
</reference>
<proteinExistence type="predicted"/>
<dbReference type="Gene3D" id="2.60.40.1930">
    <property type="match status" value="1"/>
</dbReference>
<dbReference type="AlphaFoldDB" id="A0AAV4PSJ8"/>
<feature type="chain" id="PRO_5043607430" evidence="2">
    <location>
        <begin position="17"/>
        <end position="238"/>
    </location>
</feature>